<accession>A0ABV7YG32</accession>
<dbReference type="Gene3D" id="3.90.1200.10">
    <property type="match status" value="1"/>
</dbReference>
<dbReference type="InterPro" id="IPR002575">
    <property type="entry name" value="Aminoglycoside_PTrfase"/>
</dbReference>
<organism evidence="2 3">
    <name type="scientific">Tenggerimyces flavus</name>
    <dbReference type="NCBI Taxonomy" id="1708749"/>
    <lineage>
        <taxon>Bacteria</taxon>
        <taxon>Bacillati</taxon>
        <taxon>Actinomycetota</taxon>
        <taxon>Actinomycetes</taxon>
        <taxon>Propionibacteriales</taxon>
        <taxon>Nocardioidaceae</taxon>
        <taxon>Tenggerimyces</taxon>
    </lineage>
</organism>
<proteinExistence type="predicted"/>
<gene>
    <name evidence="2" type="ORF">ACFOUW_25060</name>
</gene>
<evidence type="ECO:0000313" key="3">
    <source>
        <dbReference type="Proteomes" id="UP001595699"/>
    </source>
</evidence>
<sequence>MTNPTVVPGIAGLPAWAAPDGAELAAMVRGQLGRPNATVVNWWIEEVDYEIGTPVTARLTRVRGTARDGEAVLRWSFFVKELQSFRLWPPYERVSKLVPDFGRFDGRWRFEADVYESDLHHALPPGLRLPKVYATYEHDDLRTVVWSENVETAQVDWDIPRYQRAARLLGQLSARLTRHDLYPETASRVPGEMTRLYVTTRLEAGAFEDLFADSVWEHPLLEGTGSLRADLERLAARVPELLGVLDTLPQTFMHGDASPQNLLVPKDNPQGFVVIDWTMAGLVAVGYDLGQLLVGHAHAGLLDAAELPALHDEIAVAHAQGLAMDGFPVDLDELRCGFDAQLVIRSAFTALPLGRLREPASDKLADLVESRLALTRYLVDLGLALPDRLTGSQVWRS</sequence>
<dbReference type="SUPFAM" id="SSF56112">
    <property type="entry name" value="Protein kinase-like (PK-like)"/>
    <property type="match status" value="1"/>
</dbReference>
<feature type="domain" description="Aminoglycoside phosphotransferase" evidence="1">
    <location>
        <begin position="124"/>
        <end position="294"/>
    </location>
</feature>
<keyword evidence="3" id="KW-1185">Reference proteome</keyword>
<dbReference type="Pfam" id="PF01636">
    <property type="entry name" value="APH"/>
    <property type="match status" value="1"/>
</dbReference>
<dbReference type="InterPro" id="IPR011009">
    <property type="entry name" value="Kinase-like_dom_sf"/>
</dbReference>
<dbReference type="EMBL" id="JBHRZH010000023">
    <property type="protein sequence ID" value="MFC3764128.1"/>
    <property type="molecule type" value="Genomic_DNA"/>
</dbReference>
<dbReference type="Proteomes" id="UP001595699">
    <property type="component" value="Unassembled WGS sequence"/>
</dbReference>
<dbReference type="RefSeq" id="WP_205114741.1">
    <property type="nucleotide sequence ID" value="NZ_JAFBCM010000001.1"/>
</dbReference>
<evidence type="ECO:0000313" key="2">
    <source>
        <dbReference type="EMBL" id="MFC3764128.1"/>
    </source>
</evidence>
<evidence type="ECO:0000259" key="1">
    <source>
        <dbReference type="Pfam" id="PF01636"/>
    </source>
</evidence>
<comment type="caution">
    <text evidence="2">The sequence shown here is derived from an EMBL/GenBank/DDBJ whole genome shotgun (WGS) entry which is preliminary data.</text>
</comment>
<name>A0ABV7YG32_9ACTN</name>
<protein>
    <submittedName>
        <fullName evidence="2">Phosphotransferase</fullName>
    </submittedName>
</protein>
<reference evidence="3" key="1">
    <citation type="journal article" date="2019" name="Int. J. Syst. Evol. Microbiol.">
        <title>The Global Catalogue of Microorganisms (GCM) 10K type strain sequencing project: providing services to taxonomists for standard genome sequencing and annotation.</title>
        <authorList>
            <consortium name="The Broad Institute Genomics Platform"/>
            <consortium name="The Broad Institute Genome Sequencing Center for Infectious Disease"/>
            <person name="Wu L."/>
            <person name="Ma J."/>
        </authorList>
    </citation>
    <scope>NUCLEOTIDE SEQUENCE [LARGE SCALE GENOMIC DNA]</scope>
    <source>
        <strain evidence="3">CGMCC 4.7241</strain>
    </source>
</reference>